<dbReference type="Gene3D" id="3.30.460.10">
    <property type="entry name" value="Beta Polymerase, domain 2"/>
    <property type="match status" value="1"/>
</dbReference>
<evidence type="ECO:0000259" key="1">
    <source>
        <dbReference type="Pfam" id="PF01909"/>
    </source>
</evidence>
<dbReference type="PANTHER" id="PTHR33933">
    <property type="entry name" value="NUCLEOTIDYLTRANSFERASE"/>
    <property type="match status" value="1"/>
</dbReference>
<dbReference type="PANTHER" id="PTHR33933:SF1">
    <property type="entry name" value="PROTEIN ADENYLYLTRANSFERASE MNTA-RELATED"/>
    <property type="match status" value="1"/>
</dbReference>
<dbReference type="KEGG" id="dax:FDQ92_03855"/>
<keyword evidence="2" id="KW-0808">Transferase</keyword>
<dbReference type="RefSeq" id="WP_137423361.1">
    <property type="nucleotide sequence ID" value="NZ_CP040098.1"/>
</dbReference>
<evidence type="ECO:0000313" key="3">
    <source>
        <dbReference type="Proteomes" id="UP000298602"/>
    </source>
</evidence>
<dbReference type="EMBL" id="CP040098">
    <property type="protein sequence ID" value="QCQ21390.1"/>
    <property type="molecule type" value="Genomic_DNA"/>
</dbReference>
<protein>
    <submittedName>
        <fullName evidence="2">Nucleotidyltransferase domain-containing protein</fullName>
    </submittedName>
</protein>
<reference evidence="2 3" key="1">
    <citation type="submission" date="2019-05" db="EMBL/GenBank/DDBJ databases">
        <title>The Complete Genome Sequence of the n-alkane-degrading Desulfoglaeba alkanexedens ALDC reveals multiple alkylsuccinate synthase gene clusters.</title>
        <authorList>
            <person name="Callaghan A.V."/>
            <person name="Davidova I.A."/>
            <person name="Duncan K.E."/>
            <person name="Morris B."/>
            <person name="McInerney M.J."/>
        </authorList>
    </citation>
    <scope>NUCLEOTIDE SEQUENCE [LARGE SCALE GENOMIC DNA]</scope>
    <source>
        <strain evidence="2 3">ALDC</strain>
    </source>
</reference>
<organism evidence="2 3">
    <name type="scientific">Desulfoglaeba alkanexedens ALDC</name>
    <dbReference type="NCBI Taxonomy" id="980445"/>
    <lineage>
        <taxon>Bacteria</taxon>
        <taxon>Pseudomonadati</taxon>
        <taxon>Thermodesulfobacteriota</taxon>
        <taxon>Syntrophobacteria</taxon>
        <taxon>Syntrophobacterales</taxon>
        <taxon>Syntrophobacteraceae</taxon>
        <taxon>Desulfoglaeba</taxon>
    </lineage>
</organism>
<gene>
    <name evidence="2" type="ORF">FDQ92_03855</name>
</gene>
<feature type="domain" description="Polymerase nucleotidyl transferase" evidence="1">
    <location>
        <begin position="7"/>
        <end position="70"/>
    </location>
</feature>
<name>A0A4P8L0X6_9BACT</name>
<dbReference type="InterPro" id="IPR043519">
    <property type="entry name" value="NT_sf"/>
</dbReference>
<dbReference type="Pfam" id="PF01909">
    <property type="entry name" value="NTP_transf_2"/>
    <property type="match status" value="1"/>
</dbReference>
<sequence length="89" mass="10481">MNREELLEQIKEAVHQAEPDAEIILYGCRSRGDALSESDWDFLILVDGPVSDERTDRIRHRLYELEWETGEVISSIVRNHDEWNSDIRI</sequence>
<dbReference type="AlphaFoldDB" id="A0A4P8L0X6"/>
<evidence type="ECO:0000313" key="2">
    <source>
        <dbReference type="EMBL" id="QCQ21390.1"/>
    </source>
</evidence>
<dbReference type="OrthoDB" id="463845at2"/>
<proteinExistence type="predicted"/>
<dbReference type="SUPFAM" id="SSF81301">
    <property type="entry name" value="Nucleotidyltransferase"/>
    <property type="match status" value="1"/>
</dbReference>
<dbReference type="GO" id="GO:0016779">
    <property type="term" value="F:nucleotidyltransferase activity"/>
    <property type="evidence" value="ECO:0007669"/>
    <property type="project" value="InterPro"/>
</dbReference>
<accession>A0A4P8L0X6</accession>
<reference evidence="2 3" key="2">
    <citation type="submission" date="2019-05" db="EMBL/GenBank/DDBJ databases">
        <authorList>
            <person name="Suflita J.M."/>
            <person name="Marks C.R."/>
        </authorList>
    </citation>
    <scope>NUCLEOTIDE SEQUENCE [LARGE SCALE GENOMIC DNA]</scope>
    <source>
        <strain evidence="2 3">ALDC</strain>
    </source>
</reference>
<dbReference type="CDD" id="cd05403">
    <property type="entry name" value="NT_KNTase_like"/>
    <property type="match status" value="1"/>
</dbReference>
<dbReference type="Proteomes" id="UP000298602">
    <property type="component" value="Chromosome"/>
</dbReference>
<dbReference type="InterPro" id="IPR052548">
    <property type="entry name" value="Type_VII_TA_antitoxin"/>
</dbReference>
<keyword evidence="3" id="KW-1185">Reference proteome</keyword>
<dbReference type="InterPro" id="IPR002934">
    <property type="entry name" value="Polymerase_NTP_transf_dom"/>
</dbReference>